<comment type="similarity">
    <text evidence="1">Belongs to the 'GDXG' lipolytic enzyme family.</text>
</comment>
<dbReference type="Proteomes" id="UP000029121">
    <property type="component" value="Unassembled WGS sequence"/>
</dbReference>
<feature type="non-terminal residue" evidence="3">
    <location>
        <position position="1"/>
    </location>
</feature>
<protein>
    <recommendedName>
        <fullName evidence="2">Alpha/beta hydrolase fold-3 domain-containing protein</fullName>
    </recommendedName>
</protein>
<dbReference type="GO" id="GO:0016787">
    <property type="term" value="F:hydrolase activity"/>
    <property type="evidence" value="ECO:0007669"/>
    <property type="project" value="InterPro"/>
</dbReference>
<evidence type="ECO:0000256" key="1">
    <source>
        <dbReference type="ARBA" id="ARBA00010515"/>
    </source>
</evidence>
<dbReference type="EMBL" id="KB870857">
    <property type="protein sequence ID" value="EOA12112.1"/>
    <property type="molecule type" value="Genomic_DNA"/>
</dbReference>
<dbReference type="STRING" id="81985.R0ESV3"/>
<feature type="non-terminal residue" evidence="3">
    <location>
        <position position="52"/>
    </location>
</feature>
<evidence type="ECO:0000313" key="4">
    <source>
        <dbReference type="Proteomes" id="UP000029121"/>
    </source>
</evidence>
<dbReference type="Gene3D" id="3.40.50.1820">
    <property type="entry name" value="alpha/beta hydrolase"/>
    <property type="match status" value="1"/>
</dbReference>
<reference evidence="4" key="1">
    <citation type="journal article" date="2013" name="Nat. Genet.">
        <title>The Capsella rubella genome and the genomic consequences of rapid mating system evolution.</title>
        <authorList>
            <person name="Slotte T."/>
            <person name="Hazzouri K.M."/>
            <person name="Agren J.A."/>
            <person name="Koenig D."/>
            <person name="Maumus F."/>
            <person name="Guo Y.L."/>
            <person name="Steige K."/>
            <person name="Platts A.E."/>
            <person name="Escobar J.S."/>
            <person name="Newman L.K."/>
            <person name="Wang W."/>
            <person name="Mandakova T."/>
            <person name="Vello E."/>
            <person name="Smith L.M."/>
            <person name="Henz S.R."/>
            <person name="Steffen J."/>
            <person name="Takuno S."/>
            <person name="Brandvain Y."/>
            <person name="Coop G."/>
            <person name="Andolfatto P."/>
            <person name="Hu T.T."/>
            <person name="Blanchette M."/>
            <person name="Clark R.M."/>
            <person name="Quesneville H."/>
            <person name="Nordborg M."/>
            <person name="Gaut B.S."/>
            <person name="Lysak M.A."/>
            <person name="Jenkins J."/>
            <person name="Grimwood J."/>
            <person name="Chapman J."/>
            <person name="Prochnik S."/>
            <person name="Shu S."/>
            <person name="Rokhsar D."/>
            <person name="Schmutz J."/>
            <person name="Weigel D."/>
            <person name="Wright S.I."/>
        </authorList>
    </citation>
    <scope>NUCLEOTIDE SEQUENCE [LARGE SCALE GENOMIC DNA]</scope>
    <source>
        <strain evidence="4">cv. Monte Gargano</strain>
    </source>
</reference>
<dbReference type="InterPro" id="IPR029058">
    <property type="entry name" value="AB_hydrolase_fold"/>
</dbReference>
<dbReference type="InterPro" id="IPR013094">
    <property type="entry name" value="AB_hydrolase_3"/>
</dbReference>
<dbReference type="AlphaFoldDB" id="R0ESV3"/>
<name>R0ESV3_9BRAS</name>
<organism evidence="3 4">
    <name type="scientific">Capsella rubella</name>
    <dbReference type="NCBI Taxonomy" id="81985"/>
    <lineage>
        <taxon>Eukaryota</taxon>
        <taxon>Viridiplantae</taxon>
        <taxon>Streptophyta</taxon>
        <taxon>Embryophyta</taxon>
        <taxon>Tracheophyta</taxon>
        <taxon>Spermatophyta</taxon>
        <taxon>Magnoliopsida</taxon>
        <taxon>eudicotyledons</taxon>
        <taxon>Gunneridae</taxon>
        <taxon>Pentapetalae</taxon>
        <taxon>rosids</taxon>
        <taxon>malvids</taxon>
        <taxon>Brassicales</taxon>
        <taxon>Brassicaceae</taxon>
        <taxon>Camelineae</taxon>
        <taxon>Capsella</taxon>
    </lineage>
</organism>
<keyword evidence="4" id="KW-1185">Reference proteome</keyword>
<gene>
    <name evidence="3" type="ORF">CARUB_v100000130mg</name>
</gene>
<accession>R0ESV3</accession>
<dbReference type="eggNOG" id="KOG1515">
    <property type="taxonomic scope" value="Eukaryota"/>
</dbReference>
<evidence type="ECO:0000313" key="3">
    <source>
        <dbReference type="EMBL" id="EOA12112.1"/>
    </source>
</evidence>
<feature type="domain" description="Alpha/beta hydrolase fold-3" evidence="2">
    <location>
        <begin position="1"/>
        <end position="48"/>
    </location>
</feature>
<dbReference type="Pfam" id="PF07859">
    <property type="entry name" value="Abhydrolase_3"/>
    <property type="match status" value="1"/>
</dbReference>
<sequence length="52" mass="5612">SAGANIAYQVAVRITASGRYANSLNLKGIILIHPFFGGESRTSSEKQQQHHS</sequence>
<proteinExistence type="inferred from homology"/>
<evidence type="ECO:0000259" key="2">
    <source>
        <dbReference type="Pfam" id="PF07859"/>
    </source>
</evidence>